<reference evidence="2 3" key="2">
    <citation type="journal article" date="2013" name="Genome Announc.">
        <title>Genome of the Root-Associated Plant Growth-Promoting Bacterium Variovorax paradoxus Strain EPS.</title>
        <authorList>
            <person name="Han J.I."/>
            <person name="Spain J.C."/>
            <person name="Leadbetter J.R."/>
            <person name="Ovchinnikova G."/>
            <person name="Goodwin L.A."/>
            <person name="Han C.S."/>
            <person name="Woyke T."/>
            <person name="Davenport K.W."/>
            <person name="Orwin P.M."/>
        </authorList>
    </citation>
    <scope>NUCLEOTIDE SEQUENCE [LARGE SCALE GENOMIC DNA]</scope>
    <source>
        <strain evidence="2 3">EPS</strain>
    </source>
</reference>
<proteinExistence type="predicted"/>
<name>E6UWA9_VARPE</name>
<dbReference type="OrthoDB" id="8859760at2"/>
<dbReference type="HOGENOM" id="CLU_2319301_0_0_4"/>
<gene>
    <name evidence="2" type="ordered locus">Varpa_4602</name>
</gene>
<evidence type="ECO:0000313" key="2">
    <source>
        <dbReference type="EMBL" id="ADU38766.1"/>
    </source>
</evidence>
<dbReference type="RefSeq" id="WP_013542976.1">
    <property type="nucleotide sequence ID" value="NC_014931.1"/>
</dbReference>
<dbReference type="PROSITE" id="PS51257">
    <property type="entry name" value="PROKAR_LIPOPROTEIN"/>
    <property type="match status" value="1"/>
</dbReference>
<evidence type="ECO:0008006" key="4">
    <source>
        <dbReference type="Google" id="ProtNLM"/>
    </source>
</evidence>
<dbReference type="Proteomes" id="UP000008917">
    <property type="component" value="Chromosome"/>
</dbReference>
<organism evidence="2 3">
    <name type="scientific">Variovorax paradoxus (strain EPS)</name>
    <dbReference type="NCBI Taxonomy" id="595537"/>
    <lineage>
        <taxon>Bacteria</taxon>
        <taxon>Pseudomonadati</taxon>
        <taxon>Pseudomonadota</taxon>
        <taxon>Betaproteobacteria</taxon>
        <taxon>Burkholderiales</taxon>
        <taxon>Comamonadaceae</taxon>
        <taxon>Variovorax</taxon>
    </lineage>
</organism>
<dbReference type="AlphaFoldDB" id="E6UWA9"/>
<protein>
    <recommendedName>
        <fullName evidence="4">Lipoprotein</fullName>
    </recommendedName>
</protein>
<sequence length="99" mass="9879">MTTNKFYRVAGPLLVAAILAGCGGGGGGGGGFSFYPFPPAGGGQPPTTTPPPQADAYDTFIAYVKALVTGGGLDTVEPADVAMFDPPPTSETKDPVSTE</sequence>
<dbReference type="STRING" id="595537.Varpa_4602"/>
<reference evidence="3" key="1">
    <citation type="submission" date="2010-12" db="EMBL/GenBank/DDBJ databases">
        <title>Complete sequence of Variovorax paradoxus EPS.</title>
        <authorList>
            <consortium name="US DOE Joint Genome Institute"/>
            <person name="Lucas S."/>
            <person name="Copeland A."/>
            <person name="Lapidus A."/>
            <person name="Cheng J.-F."/>
            <person name="Goodwin L."/>
            <person name="Pitluck S."/>
            <person name="Teshima H."/>
            <person name="Detter J.C."/>
            <person name="Han C."/>
            <person name="Tapia R."/>
            <person name="Land M."/>
            <person name="Hauser L."/>
            <person name="Kyrpides N."/>
            <person name="Ivanova N."/>
            <person name="Ovchinnikova G."/>
            <person name="Orwin P."/>
            <person name="Han J.-I.G."/>
            <person name="Woyke T."/>
        </authorList>
    </citation>
    <scope>NUCLEOTIDE SEQUENCE [LARGE SCALE GENOMIC DNA]</scope>
    <source>
        <strain evidence="3">EPS</strain>
    </source>
</reference>
<feature type="region of interest" description="Disordered" evidence="1">
    <location>
        <begin position="78"/>
        <end position="99"/>
    </location>
</feature>
<evidence type="ECO:0000256" key="1">
    <source>
        <dbReference type="SAM" id="MobiDB-lite"/>
    </source>
</evidence>
<accession>E6UWA9</accession>
<dbReference type="KEGG" id="vpe:Varpa_4602"/>
<evidence type="ECO:0000313" key="3">
    <source>
        <dbReference type="Proteomes" id="UP000008917"/>
    </source>
</evidence>
<dbReference type="EMBL" id="CP002417">
    <property type="protein sequence ID" value="ADU38766.1"/>
    <property type="molecule type" value="Genomic_DNA"/>
</dbReference>